<dbReference type="GO" id="GO:0043190">
    <property type="term" value="C:ATP-binding cassette (ABC) transporter complex"/>
    <property type="evidence" value="ECO:0007669"/>
    <property type="project" value="InterPro"/>
</dbReference>
<keyword evidence="4" id="KW-1185">Reference proteome</keyword>
<dbReference type="PANTHER" id="PTHR30290">
    <property type="entry name" value="PERIPLASMIC BINDING COMPONENT OF ABC TRANSPORTER"/>
    <property type="match status" value="1"/>
</dbReference>
<proteinExistence type="inferred from homology"/>
<evidence type="ECO:0000313" key="4">
    <source>
        <dbReference type="Proteomes" id="UP000282597"/>
    </source>
</evidence>
<evidence type="ECO:0000256" key="2">
    <source>
        <dbReference type="ARBA" id="ARBA00022729"/>
    </source>
</evidence>
<dbReference type="GO" id="GO:0042938">
    <property type="term" value="P:dipeptide transport"/>
    <property type="evidence" value="ECO:0007669"/>
    <property type="project" value="TreeGrafter"/>
</dbReference>
<protein>
    <submittedName>
        <fullName evidence="3">Extracellular solute-binding protein family 5</fullName>
    </submittedName>
</protein>
<dbReference type="GO" id="GO:0030288">
    <property type="term" value="C:outer membrane-bounded periplasmic space"/>
    <property type="evidence" value="ECO:0007669"/>
    <property type="project" value="TreeGrafter"/>
</dbReference>
<dbReference type="GO" id="GO:1904680">
    <property type="term" value="F:peptide transmembrane transporter activity"/>
    <property type="evidence" value="ECO:0007669"/>
    <property type="project" value="TreeGrafter"/>
</dbReference>
<dbReference type="AlphaFoldDB" id="A0A2Z6EWJ0"/>
<sequence>MEKNNWMRTLHSTVSIFALMALLLTLLFVFILPRPAYAALPNKTLLYCSEASPRSFDPSQAGASVEYTAGAFTVHNRLVEFDRDVMKIGPGLATHWEISPDGLRYTFYLRRAVKFHTTSFFKPTRDFNADDVLFTFGRMHDPQHPFRKAYPVPFPYFTNLGLDKEIVEIKKLDDYTVRFTLKSVNAPFLMNLGLGFASILSAEYGEKLLKMGKAADINQRPVGTGPFIFNDYTKDVSIRFDGNPNYWKPEDVQVSKLVFLITPDPALRLQKLKKKECHVINHPNLDDLDAIKSEPNLKLFSRPALILHYLAYNMSHKPFDDIRVRQALDMAINKESINQIAFRGTGKVAEIPIPSVFWRQDGPHANRSYNLQEAKKLLAQAGYPNGLKLSLWVNPLHKSTEVAAEMIQADWRKMGVEASIRLYEWGEYLRRARAGEHDVALTSWTGSPDLDDWLGVLLTCGERNNNNYAQWCNPSFDGYIQKARETINPTEREIFYKEALQIFIREQPFTPLTHVAVYQATRKEVTNFKVNYLTAVLFTGVGLE</sequence>
<dbReference type="PIRSF" id="PIRSF002741">
    <property type="entry name" value="MppA"/>
    <property type="match status" value="1"/>
</dbReference>
<name>A0A2Z6EWJ0_9BURK</name>
<dbReference type="PANTHER" id="PTHR30290:SF38">
    <property type="entry name" value="D,D-DIPEPTIDE-BINDING PERIPLASMIC PROTEIN DDPA-RELATED"/>
    <property type="match status" value="1"/>
</dbReference>
<dbReference type="Proteomes" id="UP000282597">
    <property type="component" value="Chromosome"/>
</dbReference>
<reference evidence="3 4" key="1">
    <citation type="journal article" date="2018" name="Microbes Environ.">
        <title>Comparative Genomic Insights into Endofungal Lifestyles of Two Bacterial Endosymbionts, Mycoavidus cysteinexigens and Burkholderia rhizoxinica.</title>
        <authorList>
            <person name="Sharmin D."/>
            <person name="Guo Y."/>
            <person name="Nishizawa T."/>
            <person name="Ohshima S."/>
            <person name="Sato Y."/>
            <person name="Takashima Y."/>
            <person name="Narisawa K."/>
            <person name="Ohta H."/>
        </authorList>
    </citation>
    <scope>NUCLEOTIDE SEQUENCE [LARGE SCALE GENOMIC DNA]</scope>
    <source>
        <strain evidence="3 4">B1-EB</strain>
    </source>
</reference>
<dbReference type="InterPro" id="IPR000914">
    <property type="entry name" value="SBP_5_dom"/>
</dbReference>
<evidence type="ECO:0000313" key="3">
    <source>
        <dbReference type="EMBL" id="BBE09844.1"/>
    </source>
</evidence>
<comment type="similarity">
    <text evidence="1">Belongs to the bacterial solute-binding protein 5 family.</text>
</comment>
<organism evidence="3 4">
    <name type="scientific">Mycoavidus cysteinexigens</name>
    <dbReference type="NCBI Taxonomy" id="1553431"/>
    <lineage>
        <taxon>Bacteria</taxon>
        <taxon>Pseudomonadati</taxon>
        <taxon>Pseudomonadota</taxon>
        <taxon>Betaproteobacteria</taxon>
        <taxon>Burkholderiales</taxon>
        <taxon>Burkholderiaceae</taxon>
        <taxon>Mycoavidus</taxon>
    </lineage>
</organism>
<gene>
    <name evidence="3" type="ORF">MCB1EB_1683</name>
</gene>
<dbReference type="InterPro" id="IPR039424">
    <property type="entry name" value="SBP_5"/>
</dbReference>
<dbReference type="Pfam" id="PF00496">
    <property type="entry name" value="SBP_bac_5"/>
    <property type="match status" value="1"/>
</dbReference>
<dbReference type="Gene3D" id="3.90.76.10">
    <property type="entry name" value="Dipeptide-binding Protein, Domain 1"/>
    <property type="match status" value="1"/>
</dbReference>
<evidence type="ECO:0000256" key="1">
    <source>
        <dbReference type="ARBA" id="ARBA00005695"/>
    </source>
</evidence>
<dbReference type="Gene3D" id="3.40.190.10">
    <property type="entry name" value="Periplasmic binding protein-like II"/>
    <property type="match status" value="1"/>
</dbReference>
<dbReference type="CDD" id="cd08493">
    <property type="entry name" value="PBP2_DppA_like"/>
    <property type="match status" value="1"/>
</dbReference>
<dbReference type="InterPro" id="IPR030678">
    <property type="entry name" value="Peptide/Ni-bd"/>
</dbReference>
<accession>A0A2Z6EWJ0</accession>
<dbReference type="RefSeq" id="WP_045365140.1">
    <property type="nucleotide sequence ID" value="NZ_AP018150.1"/>
</dbReference>
<keyword evidence="2" id="KW-0732">Signal</keyword>
<dbReference type="SUPFAM" id="SSF53850">
    <property type="entry name" value="Periplasmic binding protein-like II"/>
    <property type="match status" value="1"/>
</dbReference>
<dbReference type="Gene3D" id="3.10.105.10">
    <property type="entry name" value="Dipeptide-binding Protein, Domain 3"/>
    <property type="match status" value="1"/>
</dbReference>
<dbReference type="KEGG" id="mcys:MCB1EB_1683"/>
<dbReference type="EMBL" id="AP018150">
    <property type="protein sequence ID" value="BBE09844.1"/>
    <property type="molecule type" value="Genomic_DNA"/>
</dbReference>